<dbReference type="AlphaFoldDB" id="A0A1G8F9Y6"/>
<name>A0A1G8F9Y6_ANETH</name>
<protein>
    <recommendedName>
        <fullName evidence="2">UPF0291 protein SAMN04489735_10605</fullName>
    </recommendedName>
</protein>
<dbReference type="RefSeq" id="WP_408863321.1">
    <property type="nucleotide sequence ID" value="NZ_CP175539.1"/>
</dbReference>
<comment type="subcellular location">
    <subcellularLocation>
        <location evidence="2">Cytoplasm</location>
    </subcellularLocation>
</comment>
<evidence type="ECO:0000313" key="4">
    <source>
        <dbReference type="Proteomes" id="UP000198956"/>
    </source>
</evidence>
<sequence>MTGMVTEEKIRRINELAAKSKSTGLTEKEKAEQKALRNEYIQAVRRSLKANLELIRLVDENGREIGPLPRKYKH</sequence>
<evidence type="ECO:0000256" key="1">
    <source>
        <dbReference type="ARBA" id="ARBA00022490"/>
    </source>
</evidence>
<keyword evidence="1 2" id="KW-0963">Cytoplasm</keyword>
<dbReference type="SUPFAM" id="SSF158221">
    <property type="entry name" value="YnzC-like"/>
    <property type="match status" value="1"/>
</dbReference>
<organism evidence="3 4">
    <name type="scientific">Aneurinibacillus thermoaerophilus</name>
    <dbReference type="NCBI Taxonomy" id="143495"/>
    <lineage>
        <taxon>Bacteria</taxon>
        <taxon>Bacillati</taxon>
        <taxon>Bacillota</taxon>
        <taxon>Bacilli</taxon>
        <taxon>Bacillales</taxon>
        <taxon>Paenibacillaceae</taxon>
        <taxon>Aneurinibacillus group</taxon>
        <taxon>Aneurinibacillus</taxon>
    </lineage>
</organism>
<evidence type="ECO:0000256" key="2">
    <source>
        <dbReference type="HAMAP-Rule" id="MF_01103"/>
    </source>
</evidence>
<dbReference type="Gene3D" id="1.10.287.540">
    <property type="entry name" value="Helix hairpin bin"/>
    <property type="match status" value="1"/>
</dbReference>
<dbReference type="GO" id="GO:0005737">
    <property type="term" value="C:cytoplasm"/>
    <property type="evidence" value="ECO:0007669"/>
    <property type="project" value="UniProtKB-SubCell"/>
</dbReference>
<reference evidence="3 4" key="1">
    <citation type="submission" date="2016-10" db="EMBL/GenBank/DDBJ databases">
        <authorList>
            <person name="de Groot N.N."/>
        </authorList>
    </citation>
    <scope>NUCLEOTIDE SEQUENCE [LARGE SCALE GENOMIC DNA]</scope>
    <source>
        <strain evidence="3 4">L 420-91</strain>
    </source>
</reference>
<dbReference type="Pfam" id="PF05979">
    <property type="entry name" value="DUF896"/>
    <property type="match status" value="1"/>
</dbReference>
<dbReference type="Proteomes" id="UP000198956">
    <property type="component" value="Unassembled WGS sequence"/>
</dbReference>
<dbReference type="PANTHER" id="PTHR37300:SF1">
    <property type="entry name" value="UPF0291 PROTEIN YNZC"/>
    <property type="match status" value="1"/>
</dbReference>
<gene>
    <name evidence="3" type="ORF">SAMN04489735_10605</name>
</gene>
<dbReference type="HAMAP" id="MF_01103">
    <property type="entry name" value="UPF0291"/>
    <property type="match status" value="1"/>
</dbReference>
<comment type="similarity">
    <text evidence="2">Belongs to the UPF0291 family.</text>
</comment>
<evidence type="ECO:0000313" key="3">
    <source>
        <dbReference type="EMBL" id="SDH78953.1"/>
    </source>
</evidence>
<accession>A0A1G8F9Y6</accession>
<dbReference type="InterPro" id="IPR009242">
    <property type="entry name" value="DUF896"/>
</dbReference>
<proteinExistence type="inferred from homology"/>
<dbReference type="PANTHER" id="PTHR37300">
    <property type="entry name" value="UPF0291 PROTEIN CBO2609/CLC_2481"/>
    <property type="match status" value="1"/>
</dbReference>
<dbReference type="EMBL" id="FNDE01000060">
    <property type="protein sequence ID" value="SDH78953.1"/>
    <property type="molecule type" value="Genomic_DNA"/>
</dbReference>